<dbReference type="InterPro" id="IPR042252">
    <property type="entry name" value="MtfA_N"/>
</dbReference>
<dbReference type="GO" id="GO:0005829">
    <property type="term" value="C:cytosol"/>
    <property type="evidence" value="ECO:0007669"/>
    <property type="project" value="TreeGrafter"/>
</dbReference>
<evidence type="ECO:0000313" key="1">
    <source>
        <dbReference type="EMBL" id="SFU29386.1"/>
    </source>
</evidence>
<reference evidence="1 2" key="1">
    <citation type="submission" date="2016-10" db="EMBL/GenBank/DDBJ databases">
        <authorList>
            <person name="de Groot N.N."/>
        </authorList>
    </citation>
    <scope>NUCLEOTIDE SEQUENCE [LARGE SCALE GENOMIC DNA]</scope>
    <source>
        <strain evidence="1 2">Nm24</strain>
    </source>
</reference>
<dbReference type="GO" id="GO:0008237">
    <property type="term" value="F:metallopeptidase activity"/>
    <property type="evidence" value="ECO:0007669"/>
    <property type="project" value="InterPro"/>
</dbReference>
<accession>A0A1I7EZN7</accession>
<gene>
    <name evidence="1" type="ORF">SAMN05216339_101190</name>
</gene>
<dbReference type="FunFam" id="3.40.390.10:FF:000012">
    <property type="entry name" value="Protein MtfA"/>
    <property type="match status" value="1"/>
</dbReference>
<evidence type="ECO:0008006" key="3">
    <source>
        <dbReference type="Google" id="ProtNLM"/>
    </source>
</evidence>
<dbReference type="OrthoDB" id="9786424at2"/>
<dbReference type="PANTHER" id="PTHR30164:SF2">
    <property type="entry name" value="PROTEIN MTFA"/>
    <property type="match status" value="1"/>
</dbReference>
<dbReference type="CDD" id="cd20169">
    <property type="entry name" value="Peptidase_M90_mtfA"/>
    <property type="match status" value="1"/>
</dbReference>
<evidence type="ECO:0000313" key="2">
    <source>
        <dbReference type="Proteomes" id="UP000183926"/>
    </source>
</evidence>
<dbReference type="AlphaFoldDB" id="A0A1I7EZN7"/>
<dbReference type="EMBL" id="FPBL01000001">
    <property type="protein sequence ID" value="SFU29386.1"/>
    <property type="molecule type" value="Genomic_DNA"/>
</dbReference>
<dbReference type="SUPFAM" id="SSF55486">
    <property type="entry name" value="Metalloproteases ('zincins'), catalytic domain"/>
    <property type="match status" value="1"/>
</dbReference>
<dbReference type="InterPro" id="IPR010384">
    <property type="entry name" value="MtfA_fam"/>
</dbReference>
<sequence length="258" mass="30228">MIWLLEKWRRRRILKRKLIPESIWQPVVDQLPFLYGLTRDELHWLREWSTIFLHDKKINGVQGLVMTEAMRVMIAAQACLLILKLDPEYYDDWVEVIVYPGKFILNRAYRDEIGIVHTRRMVAAGESWLAGPVILSWEDVAHVHDKHGHNVVIHEFAHKLDMLNGSANGYPPLHSGMDPRSWAEVFSQAYEIFCRQVEQAEETAINPYAATDPAEFFAVLSEVFFIRPHQLKHHFPAVYQQLTWFYRQDPAARQTEPA</sequence>
<protein>
    <recommendedName>
        <fullName evidence="3">Protein MtfA</fullName>
    </recommendedName>
</protein>
<name>A0A1I7EZN7_9PROT</name>
<dbReference type="Proteomes" id="UP000183926">
    <property type="component" value="Unassembled WGS sequence"/>
</dbReference>
<proteinExistence type="predicted"/>
<dbReference type="Gene3D" id="1.10.472.150">
    <property type="entry name" value="Glucose-regulated metallo-peptidase M90, N-terminal domain"/>
    <property type="match status" value="1"/>
</dbReference>
<dbReference type="RefSeq" id="WP_074926115.1">
    <property type="nucleotide sequence ID" value="NZ_FPBL01000001.1"/>
</dbReference>
<dbReference type="Pfam" id="PF06167">
    <property type="entry name" value="Peptidase_M90"/>
    <property type="match status" value="1"/>
</dbReference>
<dbReference type="Gene3D" id="3.40.390.10">
    <property type="entry name" value="Collagenase (Catalytic Domain)"/>
    <property type="match status" value="1"/>
</dbReference>
<dbReference type="InterPro" id="IPR024079">
    <property type="entry name" value="MetalloPept_cat_dom_sf"/>
</dbReference>
<organism evidence="1 2">
    <name type="scientific">Nitrosomonas eutropha</name>
    <dbReference type="NCBI Taxonomy" id="916"/>
    <lineage>
        <taxon>Bacteria</taxon>
        <taxon>Pseudomonadati</taxon>
        <taxon>Pseudomonadota</taxon>
        <taxon>Betaproteobacteria</taxon>
        <taxon>Nitrosomonadales</taxon>
        <taxon>Nitrosomonadaceae</taxon>
        <taxon>Nitrosomonas</taxon>
    </lineage>
</organism>
<dbReference type="PANTHER" id="PTHR30164">
    <property type="entry name" value="MTFA PEPTIDASE"/>
    <property type="match status" value="1"/>
</dbReference>
<dbReference type="GO" id="GO:0004177">
    <property type="term" value="F:aminopeptidase activity"/>
    <property type="evidence" value="ECO:0007669"/>
    <property type="project" value="TreeGrafter"/>
</dbReference>